<dbReference type="CDD" id="cd00024">
    <property type="entry name" value="CD_CSD"/>
    <property type="match status" value="1"/>
</dbReference>
<proteinExistence type="predicted"/>
<dbReference type="InterPro" id="IPR050951">
    <property type="entry name" value="Retrovirus_Pol_polyprotein"/>
</dbReference>
<keyword evidence="6" id="KW-0695">RNA-directed DNA polymerase</keyword>
<accession>A0A834W3B6</accession>
<keyword evidence="2" id="KW-0548">Nucleotidyltransferase</keyword>
<dbReference type="AlphaFoldDB" id="A0A834W3B6"/>
<evidence type="ECO:0000313" key="8">
    <source>
        <dbReference type="EMBL" id="KAF7807830.1"/>
    </source>
</evidence>
<name>A0A834W3B6_9FABA</name>
<dbReference type="SUPFAM" id="SSF56672">
    <property type="entry name" value="DNA/RNA polymerases"/>
    <property type="match status" value="1"/>
</dbReference>
<evidence type="ECO:0000256" key="4">
    <source>
        <dbReference type="ARBA" id="ARBA00022759"/>
    </source>
</evidence>
<dbReference type="InterPro" id="IPR041588">
    <property type="entry name" value="Integrase_H2C2"/>
</dbReference>
<dbReference type="GO" id="GO:0004519">
    <property type="term" value="F:endonuclease activity"/>
    <property type="evidence" value="ECO:0007669"/>
    <property type="project" value="UniProtKB-KW"/>
</dbReference>
<keyword evidence="9" id="KW-1185">Reference proteome</keyword>
<dbReference type="SUPFAM" id="SSF53098">
    <property type="entry name" value="Ribonuclease H-like"/>
    <property type="match status" value="1"/>
</dbReference>
<evidence type="ECO:0000256" key="1">
    <source>
        <dbReference type="ARBA" id="ARBA00022679"/>
    </source>
</evidence>
<keyword evidence="1" id="KW-0808">Transferase</keyword>
<organism evidence="8 9">
    <name type="scientific">Senna tora</name>
    <dbReference type="NCBI Taxonomy" id="362788"/>
    <lineage>
        <taxon>Eukaryota</taxon>
        <taxon>Viridiplantae</taxon>
        <taxon>Streptophyta</taxon>
        <taxon>Embryophyta</taxon>
        <taxon>Tracheophyta</taxon>
        <taxon>Spermatophyta</taxon>
        <taxon>Magnoliopsida</taxon>
        <taxon>eudicotyledons</taxon>
        <taxon>Gunneridae</taxon>
        <taxon>Pentapetalae</taxon>
        <taxon>rosids</taxon>
        <taxon>fabids</taxon>
        <taxon>Fabales</taxon>
        <taxon>Fabaceae</taxon>
        <taxon>Caesalpinioideae</taxon>
        <taxon>Cassia clade</taxon>
        <taxon>Senna</taxon>
    </lineage>
</organism>
<evidence type="ECO:0000256" key="3">
    <source>
        <dbReference type="ARBA" id="ARBA00022722"/>
    </source>
</evidence>
<reference evidence="8" key="1">
    <citation type="submission" date="2020-09" db="EMBL/GenBank/DDBJ databases">
        <title>Genome-Enabled Discovery of Anthraquinone Biosynthesis in Senna tora.</title>
        <authorList>
            <person name="Kang S.-H."/>
            <person name="Pandey R.P."/>
            <person name="Lee C.-M."/>
            <person name="Sim J.-S."/>
            <person name="Jeong J.-T."/>
            <person name="Choi B.-S."/>
            <person name="Jung M."/>
            <person name="Ginzburg D."/>
            <person name="Zhao K."/>
            <person name="Won S.Y."/>
            <person name="Oh T.-J."/>
            <person name="Yu Y."/>
            <person name="Kim N.-H."/>
            <person name="Lee O.R."/>
            <person name="Lee T.-H."/>
            <person name="Bashyal P."/>
            <person name="Kim T.-S."/>
            <person name="Lee W.-H."/>
            <person name="Kawkins C."/>
            <person name="Kim C.-K."/>
            <person name="Kim J.S."/>
            <person name="Ahn B.O."/>
            <person name="Rhee S.Y."/>
            <person name="Sohng J.K."/>
        </authorList>
    </citation>
    <scope>NUCLEOTIDE SEQUENCE</scope>
    <source>
        <tissue evidence="8">Leaf</tissue>
    </source>
</reference>
<evidence type="ECO:0000256" key="5">
    <source>
        <dbReference type="ARBA" id="ARBA00022801"/>
    </source>
</evidence>
<evidence type="ECO:0000313" key="9">
    <source>
        <dbReference type="Proteomes" id="UP000634136"/>
    </source>
</evidence>
<dbReference type="InterPro" id="IPR023780">
    <property type="entry name" value="Chromo_domain"/>
</dbReference>
<feature type="domain" description="Chromo" evidence="7">
    <location>
        <begin position="389"/>
        <end position="452"/>
    </location>
</feature>
<dbReference type="PANTHER" id="PTHR37984:SF5">
    <property type="entry name" value="PROTEIN NYNRIN-LIKE"/>
    <property type="match status" value="1"/>
</dbReference>
<dbReference type="SUPFAM" id="SSF54160">
    <property type="entry name" value="Chromo domain-like"/>
    <property type="match status" value="1"/>
</dbReference>
<dbReference type="InterPro" id="IPR000953">
    <property type="entry name" value="Chromo/chromo_shadow_dom"/>
</dbReference>
<dbReference type="Pfam" id="PF17917">
    <property type="entry name" value="RT_RNaseH"/>
    <property type="match status" value="1"/>
</dbReference>
<dbReference type="OrthoDB" id="1721106at2759"/>
<dbReference type="GO" id="GO:0003676">
    <property type="term" value="F:nucleic acid binding"/>
    <property type="evidence" value="ECO:0007669"/>
    <property type="project" value="InterPro"/>
</dbReference>
<dbReference type="InterPro" id="IPR016197">
    <property type="entry name" value="Chromo-like_dom_sf"/>
</dbReference>
<dbReference type="PANTHER" id="PTHR37984">
    <property type="entry name" value="PROTEIN CBG26694"/>
    <property type="match status" value="1"/>
</dbReference>
<dbReference type="Gene3D" id="2.40.50.40">
    <property type="match status" value="1"/>
</dbReference>
<comment type="caution">
    <text evidence="8">The sequence shown here is derived from an EMBL/GenBank/DDBJ whole genome shotgun (WGS) entry which is preliminary data.</text>
</comment>
<keyword evidence="3" id="KW-0540">Nuclease</keyword>
<dbReference type="CDD" id="cd09274">
    <property type="entry name" value="RNase_HI_RT_Ty3"/>
    <property type="match status" value="1"/>
</dbReference>
<dbReference type="PROSITE" id="PS50013">
    <property type="entry name" value="CHROMO_2"/>
    <property type="match status" value="1"/>
</dbReference>
<dbReference type="Gene3D" id="3.30.420.10">
    <property type="entry name" value="Ribonuclease H-like superfamily/Ribonuclease H"/>
    <property type="match status" value="1"/>
</dbReference>
<dbReference type="InterPro" id="IPR036397">
    <property type="entry name" value="RNaseH_sf"/>
</dbReference>
<sequence>MHGPTEREAKIKAKSISVMQLAKGVKKAQPTYVAAMKEEEDPLSGSVPEKVQKLLEKFVDDGHHVAYESRKLTDVERQYTVQEKEMTVVVQCLKTWRHHLLGSMFVVKTDNVATSYFLHQKKLTPKQARWQDFLAEFDFVMVYKPGKANFVADALSRKAELAAITSPTFPLVDRIKEGLEHDPQAKSLMELASQGKTRRFWLEDGVLVTKGSRTYIPKWQGLRREIIKECHDSKWAGHPGVRRTLALVERAYYWPQMRDDIELFWMELFKILGSELNFSTSFHPQTDGQTERLNALLELFLRHYSTGASPFEIVIGQQPMTPHTLAVGYTGPSPSPSNLTVCQIAQGTSKTMHPVFHVSLLKPYHKDMQDPSRGETRRAPTAITEVPERDVEEILAHRVVPRRGSHSSYVEYLVKWKGDPDSEASWEHELTLWNHKDLIEAYKREATRTSPD</sequence>
<keyword evidence="4" id="KW-0255">Endonuclease</keyword>
<gene>
    <name evidence="8" type="ORF">G2W53_039991</name>
</gene>
<dbReference type="EMBL" id="JAAIUW010000012">
    <property type="protein sequence ID" value="KAF7807830.1"/>
    <property type="molecule type" value="Genomic_DNA"/>
</dbReference>
<dbReference type="InterPro" id="IPR041373">
    <property type="entry name" value="RT_RNaseH"/>
</dbReference>
<dbReference type="InterPro" id="IPR012337">
    <property type="entry name" value="RNaseH-like_sf"/>
</dbReference>
<evidence type="ECO:0000256" key="6">
    <source>
        <dbReference type="ARBA" id="ARBA00022918"/>
    </source>
</evidence>
<evidence type="ECO:0000259" key="7">
    <source>
        <dbReference type="PROSITE" id="PS50013"/>
    </source>
</evidence>
<dbReference type="Pfam" id="PF00385">
    <property type="entry name" value="Chromo"/>
    <property type="match status" value="1"/>
</dbReference>
<protein>
    <submittedName>
        <fullName evidence="8">Transposon Tf2-2 polyprotein</fullName>
    </submittedName>
</protein>
<dbReference type="InterPro" id="IPR043502">
    <property type="entry name" value="DNA/RNA_pol_sf"/>
</dbReference>
<dbReference type="Gene3D" id="1.10.340.70">
    <property type="match status" value="1"/>
</dbReference>
<dbReference type="SMART" id="SM00298">
    <property type="entry name" value="CHROMO"/>
    <property type="match status" value="1"/>
</dbReference>
<keyword evidence="5" id="KW-0378">Hydrolase</keyword>
<evidence type="ECO:0000256" key="2">
    <source>
        <dbReference type="ARBA" id="ARBA00022695"/>
    </source>
</evidence>
<dbReference type="Pfam" id="PF17921">
    <property type="entry name" value="Integrase_H2C2"/>
    <property type="match status" value="1"/>
</dbReference>
<dbReference type="GO" id="GO:0016787">
    <property type="term" value="F:hydrolase activity"/>
    <property type="evidence" value="ECO:0007669"/>
    <property type="project" value="UniProtKB-KW"/>
</dbReference>
<dbReference type="GO" id="GO:0003964">
    <property type="term" value="F:RNA-directed DNA polymerase activity"/>
    <property type="evidence" value="ECO:0007669"/>
    <property type="project" value="UniProtKB-KW"/>
</dbReference>
<dbReference type="Proteomes" id="UP000634136">
    <property type="component" value="Unassembled WGS sequence"/>
</dbReference>